<dbReference type="InterPro" id="IPR058163">
    <property type="entry name" value="LysR-type_TF_proteobact-type"/>
</dbReference>
<keyword evidence="2" id="KW-0805">Transcription regulation</keyword>
<dbReference type="Pfam" id="PF03466">
    <property type="entry name" value="LysR_substrate"/>
    <property type="match status" value="1"/>
</dbReference>
<evidence type="ECO:0000256" key="1">
    <source>
        <dbReference type="ARBA" id="ARBA00009437"/>
    </source>
</evidence>
<protein>
    <submittedName>
        <fullName evidence="6">LysR family transcriptional regulator</fullName>
    </submittedName>
</protein>
<dbReference type="EMBL" id="JACJSI010000706">
    <property type="protein sequence ID" value="MBD2537182.1"/>
    <property type="molecule type" value="Genomic_DNA"/>
</dbReference>
<keyword evidence="4" id="KW-0804">Transcription</keyword>
<proteinExistence type="inferred from homology"/>
<dbReference type="InterPro" id="IPR005119">
    <property type="entry name" value="LysR_subst-bd"/>
</dbReference>
<sequence>MKSLSNLLSFVRVAEAQSFVQASNVLGLSTSALSKAVARLEADLGVKLFHRTTRSISLTFDGVRFYEGCQQLLGELDALEAEIQGNRAAPKGRLTVSVPPAFGRVCLVPILKAFTQMFPDMTLDISMDDRHVDLAEQAVDVVIRTGQLNDSANLIASQLVTYPLVVCGSPTYFEQHPKPQHPEQLQQHSCLNFRNRATGRIYPWSFTQARKVERYAVSGSVVFDNADAIVRSTIAGLGLSQMPGFLAAEAIENGNLVEVLNIYRPLEVPVWICYLDRRLVAPRIRSFVEFTAAQKEVFTLICNCS</sequence>
<evidence type="ECO:0000256" key="2">
    <source>
        <dbReference type="ARBA" id="ARBA00023015"/>
    </source>
</evidence>
<dbReference type="PROSITE" id="PS50931">
    <property type="entry name" value="HTH_LYSR"/>
    <property type="match status" value="1"/>
</dbReference>
<dbReference type="CDD" id="cd08422">
    <property type="entry name" value="PBP2_CrgA_like"/>
    <property type="match status" value="1"/>
</dbReference>
<comment type="caution">
    <text evidence="6">The sequence shown here is derived from an EMBL/GenBank/DDBJ whole genome shotgun (WGS) entry which is preliminary data.</text>
</comment>
<evidence type="ECO:0000313" key="6">
    <source>
        <dbReference type="EMBL" id="MBD2537182.1"/>
    </source>
</evidence>
<accession>A0ABR8E614</accession>
<dbReference type="SUPFAM" id="SSF53850">
    <property type="entry name" value="Periplasmic binding protein-like II"/>
    <property type="match status" value="1"/>
</dbReference>
<evidence type="ECO:0000259" key="5">
    <source>
        <dbReference type="PROSITE" id="PS50931"/>
    </source>
</evidence>
<dbReference type="Proteomes" id="UP000623440">
    <property type="component" value="Unassembled WGS sequence"/>
</dbReference>
<name>A0ABR8E614_9NOSO</name>
<dbReference type="PANTHER" id="PTHR30537">
    <property type="entry name" value="HTH-TYPE TRANSCRIPTIONAL REGULATOR"/>
    <property type="match status" value="1"/>
</dbReference>
<keyword evidence="3" id="KW-0238">DNA-binding</keyword>
<dbReference type="InterPro" id="IPR036388">
    <property type="entry name" value="WH-like_DNA-bd_sf"/>
</dbReference>
<reference evidence="6 7" key="1">
    <citation type="journal article" date="2020" name="ISME J.">
        <title>Comparative genomics reveals insights into cyanobacterial evolution and habitat adaptation.</title>
        <authorList>
            <person name="Chen M.Y."/>
            <person name="Teng W.K."/>
            <person name="Zhao L."/>
            <person name="Hu C.X."/>
            <person name="Zhou Y.K."/>
            <person name="Han B.P."/>
            <person name="Song L.R."/>
            <person name="Shu W.S."/>
        </authorList>
    </citation>
    <scope>NUCLEOTIDE SEQUENCE [LARGE SCALE GENOMIC DNA]</scope>
    <source>
        <strain evidence="6 7">FACHB-838</strain>
    </source>
</reference>
<dbReference type="Gene3D" id="3.40.190.290">
    <property type="match status" value="1"/>
</dbReference>
<keyword evidence="7" id="KW-1185">Reference proteome</keyword>
<organism evidence="6 7">
    <name type="scientific">Nostoc flagelliforme FACHB-838</name>
    <dbReference type="NCBI Taxonomy" id="2692904"/>
    <lineage>
        <taxon>Bacteria</taxon>
        <taxon>Bacillati</taxon>
        <taxon>Cyanobacteriota</taxon>
        <taxon>Cyanophyceae</taxon>
        <taxon>Nostocales</taxon>
        <taxon>Nostocaceae</taxon>
        <taxon>Nostoc</taxon>
    </lineage>
</organism>
<evidence type="ECO:0000313" key="7">
    <source>
        <dbReference type="Proteomes" id="UP000623440"/>
    </source>
</evidence>
<dbReference type="SUPFAM" id="SSF46785">
    <property type="entry name" value="Winged helix' DNA-binding domain"/>
    <property type="match status" value="1"/>
</dbReference>
<comment type="similarity">
    <text evidence="1">Belongs to the LysR transcriptional regulatory family.</text>
</comment>
<dbReference type="PANTHER" id="PTHR30537:SF72">
    <property type="entry name" value="LYSR FAMILY TRANSCRIPTIONAL REGULATOR"/>
    <property type="match status" value="1"/>
</dbReference>
<evidence type="ECO:0000256" key="3">
    <source>
        <dbReference type="ARBA" id="ARBA00023125"/>
    </source>
</evidence>
<feature type="domain" description="HTH lysR-type" evidence="5">
    <location>
        <begin position="1"/>
        <end position="59"/>
    </location>
</feature>
<gene>
    <name evidence="6" type="ORF">H6G97_51615</name>
</gene>
<dbReference type="Pfam" id="PF00126">
    <property type="entry name" value="HTH_1"/>
    <property type="match status" value="1"/>
</dbReference>
<evidence type="ECO:0000256" key="4">
    <source>
        <dbReference type="ARBA" id="ARBA00023163"/>
    </source>
</evidence>
<dbReference type="InterPro" id="IPR036390">
    <property type="entry name" value="WH_DNA-bd_sf"/>
</dbReference>
<dbReference type="InterPro" id="IPR000847">
    <property type="entry name" value="LysR_HTH_N"/>
</dbReference>
<dbReference type="Gene3D" id="1.10.10.10">
    <property type="entry name" value="Winged helix-like DNA-binding domain superfamily/Winged helix DNA-binding domain"/>
    <property type="match status" value="1"/>
</dbReference>